<reference evidence="2 3" key="1">
    <citation type="journal article" date="2018" name="J. Microbiol.">
        <title>Aestuariibaculum marinum sp. nov., a marine bacterium isolated from seawater in South Korea.</title>
        <authorList>
            <person name="Choi J."/>
            <person name="Lee D."/>
            <person name="Jang J.H."/>
            <person name="Cha S."/>
            <person name="Seo T."/>
        </authorList>
    </citation>
    <scope>NUCLEOTIDE SEQUENCE [LARGE SCALE GENOMIC DNA]</scope>
    <source>
        <strain evidence="2 3">IP7</strain>
    </source>
</reference>
<feature type="chain" id="PRO_5035193388" evidence="1">
    <location>
        <begin position="19"/>
        <end position="389"/>
    </location>
</feature>
<name>A0A8J6U442_9FLAO</name>
<protein>
    <submittedName>
        <fullName evidence="2">Clan AA aspartic protease</fullName>
    </submittedName>
</protein>
<keyword evidence="2" id="KW-0645">Protease</keyword>
<gene>
    <name evidence="2" type="ORF">ICJ85_00915</name>
</gene>
<accession>A0A8J6U442</accession>
<evidence type="ECO:0000256" key="1">
    <source>
        <dbReference type="SAM" id="SignalP"/>
    </source>
</evidence>
<dbReference type="InterPro" id="IPR021109">
    <property type="entry name" value="Peptidase_aspartic_dom_sf"/>
</dbReference>
<dbReference type="AlphaFoldDB" id="A0A8J6U442"/>
<dbReference type="RefSeq" id="WP_188221889.1">
    <property type="nucleotide sequence ID" value="NZ_JACVXD010000001.1"/>
</dbReference>
<dbReference type="EMBL" id="JACVXD010000001">
    <property type="protein sequence ID" value="MBD0822569.1"/>
    <property type="molecule type" value="Genomic_DNA"/>
</dbReference>
<dbReference type="GO" id="GO:0008233">
    <property type="term" value="F:peptidase activity"/>
    <property type="evidence" value="ECO:0007669"/>
    <property type="project" value="UniProtKB-KW"/>
</dbReference>
<dbReference type="Proteomes" id="UP000621516">
    <property type="component" value="Unassembled WGS sequence"/>
</dbReference>
<dbReference type="CDD" id="cd05483">
    <property type="entry name" value="retropepsin_like_bacteria"/>
    <property type="match status" value="1"/>
</dbReference>
<feature type="signal peptide" evidence="1">
    <location>
        <begin position="1"/>
        <end position="18"/>
    </location>
</feature>
<evidence type="ECO:0000313" key="2">
    <source>
        <dbReference type="EMBL" id="MBD0822569.1"/>
    </source>
</evidence>
<evidence type="ECO:0000313" key="3">
    <source>
        <dbReference type="Proteomes" id="UP000621516"/>
    </source>
</evidence>
<keyword evidence="3" id="KW-1185">Reference proteome</keyword>
<dbReference type="SUPFAM" id="SSF50630">
    <property type="entry name" value="Acid proteases"/>
    <property type="match status" value="1"/>
</dbReference>
<proteinExistence type="predicted"/>
<sequence>MKFLLSILSLFLFLNIHSQNTNLNKGKSSKQYFESIPIEIVKNKIILPVGIQGKTYRFILDTGAPNVISNELKEILNTSKTKTITITDANGKQNQLELILLDKLNIGTVEFTKTPTLIYDLNSDPVFKCFKVDGFIGSNLLRNSILQINMKSKQIIITDDAKTLKLNKSEASYIQFIDNQSSPYIWINLEGKHKARERILVDTGMSEFYNIALENFKLLNTKEIFKIKGKSTGASGIGLFGTLPTNEQYKVLTPGLKLNHVVFENVPAQTSNDNNSKIGTKLLQNGITTIDYKNKKFYFETDTNPINVNRPELGFSLSVKDENVIIGYIWNENLKSKLHYGDQLLEINDIPANLCDIITSQIISDDLNHIKMKIQPVKGEVFEITVNKE</sequence>
<comment type="caution">
    <text evidence="2">The sequence shown here is derived from an EMBL/GenBank/DDBJ whole genome shotgun (WGS) entry which is preliminary data.</text>
</comment>
<keyword evidence="1" id="KW-0732">Signal</keyword>
<keyword evidence="2" id="KW-0378">Hydrolase</keyword>
<dbReference type="Pfam" id="PF13650">
    <property type="entry name" value="Asp_protease_2"/>
    <property type="match status" value="1"/>
</dbReference>
<dbReference type="GO" id="GO:0006508">
    <property type="term" value="P:proteolysis"/>
    <property type="evidence" value="ECO:0007669"/>
    <property type="project" value="UniProtKB-KW"/>
</dbReference>
<dbReference type="InterPro" id="IPR034122">
    <property type="entry name" value="Retropepsin-like_bacterial"/>
</dbReference>
<dbReference type="Gene3D" id="2.40.70.10">
    <property type="entry name" value="Acid Proteases"/>
    <property type="match status" value="1"/>
</dbReference>
<organism evidence="2 3">
    <name type="scientific">Aestuariibaculum marinum</name>
    <dbReference type="NCBI Taxonomy" id="2683592"/>
    <lineage>
        <taxon>Bacteria</taxon>
        <taxon>Pseudomonadati</taxon>
        <taxon>Bacteroidota</taxon>
        <taxon>Flavobacteriia</taxon>
        <taxon>Flavobacteriales</taxon>
        <taxon>Flavobacteriaceae</taxon>
    </lineage>
</organism>